<dbReference type="SMART" id="SM00530">
    <property type="entry name" value="HTH_XRE"/>
    <property type="match status" value="1"/>
</dbReference>
<accession>A0A1K1PU51</accession>
<dbReference type="InterPro" id="IPR001387">
    <property type="entry name" value="Cro/C1-type_HTH"/>
</dbReference>
<dbReference type="SUPFAM" id="SSF46785">
    <property type="entry name" value="Winged helix' DNA-binding domain"/>
    <property type="match status" value="1"/>
</dbReference>
<dbReference type="PROSITE" id="PS50943">
    <property type="entry name" value="HTH_CROC1"/>
    <property type="match status" value="1"/>
</dbReference>
<dbReference type="SUPFAM" id="SSF47413">
    <property type="entry name" value="lambda repressor-like DNA-binding domains"/>
    <property type="match status" value="1"/>
</dbReference>
<dbReference type="GO" id="GO:0003677">
    <property type="term" value="F:DNA binding"/>
    <property type="evidence" value="ECO:0007669"/>
    <property type="project" value="UniProtKB-KW"/>
</dbReference>
<dbReference type="Proteomes" id="UP000183461">
    <property type="component" value="Unassembled WGS sequence"/>
</dbReference>
<keyword evidence="1" id="KW-0238">DNA-binding</keyword>
<dbReference type="AlphaFoldDB" id="A0A1K1PU51"/>
<evidence type="ECO:0000256" key="1">
    <source>
        <dbReference type="ARBA" id="ARBA00023125"/>
    </source>
</evidence>
<reference evidence="4" key="1">
    <citation type="submission" date="2016-11" db="EMBL/GenBank/DDBJ databases">
        <authorList>
            <person name="Varghese N."/>
            <person name="Submissions S."/>
        </authorList>
    </citation>
    <scope>NUCLEOTIDE SEQUENCE [LARGE SCALE GENOMIC DNA]</scope>
    <source>
        <strain evidence="4">YL228</strain>
    </source>
</reference>
<dbReference type="PANTHER" id="PTHR46558:SF11">
    <property type="entry name" value="HTH-TYPE TRANSCRIPTIONAL REGULATOR XRE"/>
    <property type="match status" value="1"/>
</dbReference>
<protein>
    <submittedName>
        <fullName evidence="3">Helix-turn-helix</fullName>
    </submittedName>
</protein>
<dbReference type="InterPro" id="IPR036390">
    <property type="entry name" value="WH_DNA-bd_sf"/>
</dbReference>
<evidence type="ECO:0000313" key="3">
    <source>
        <dbReference type="EMBL" id="SFW50342.1"/>
    </source>
</evidence>
<dbReference type="InterPro" id="IPR010982">
    <property type="entry name" value="Lambda_DNA-bd_dom_sf"/>
</dbReference>
<proteinExistence type="predicted"/>
<sequence>MDKKSIFRINLVKRRKELGLTQEQLASRMNVSPQAVSKWENSSYPDGELLPQLAKELNTSLDSMFGVKITDSQRDIEQLVDDELRATPPDKRSEKFMRIMYSALCACNPNTDTVGRLRESYEHETYAGLKTDRELALSRISEDLRYFCFLEIPENGVNSYFGDTTNMIRLFNTLADDDAISIISYLGASVRNKMFSVAMISEKLGIPTEKVQHIIDRLDRFGLVWRVSADINDLPVILYGYTHQIPLTLILVLAKTITNYLKYMDPNVEEWSQGAFRRENGEQDEVVPQVPWWGEGEL</sequence>
<dbReference type="RefSeq" id="WP_072301158.1">
    <property type="nucleotide sequence ID" value="NZ_FPIP01000010.1"/>
</dbReference>
<gene>
    <name evidence="3" type="ORF">SAMN02910280_0091</name>
</gene>
<evidence type="ECO:0000313" key="4">
    <source>
        <dbReference type="Proteomes" id="UP000183461"/>
    </source>
</evidence>
<dbReference type="CDD" id="cd00093">
    <property type="entry name" value="HTH_XRE"/>
    <property type="match status" value="1"/>
</dbReference>
<dbReference type="Gene3D" id="1.10.260.40">
    <property type="entry name" value="lambda repressor-like DNA-binding domains"/>
    <property type="match status" value="1"/>
</dbReference>
<organism evidence="3 4">
    <name type="scientific">Ruminococcus flavefaciens</name>
    <dbReference type="NCBI Taxonomy" id="1265"/>
    <lineage>
        <taxon>Bacteria</taxon>
        <taxon>Bacillati</taxon>
        <taxon>Bacillota</taxon>
        <taxon>Clostridia</taxon>
        <taxon>Eubacteriales</taxon>
        <taxon>Oscillospiraceae</taxon>
        <taxon>Ruminococcus</taxon>
    </lineage>
</organism>
<dbReference type="Pfam" id="PF01381">
    <property type="entry name" value="HTH_3"/>
    <property type="match status" value="1"/>
</dbReference>
<dbReference type="PANTHER" id="PTHR46558">
    <property type="entry name" value="TRACRIPTIONAL REGULATORY PROTEIN-RELATED-RELATED"/>
    <property type="match status" value="1"/>
</dbReference>
<feature type="domain" description="HTH cro/C1-type" evidence="2">
    <location>
        <begin position="11"/>
        <end position="64"/>
    </location>
</feature>
<evidence type="ECO:0000259" key="2">
    <source>
        <dbReference type="PROSITE" id="PS50943"/>
    </source>
</evidence>
<dbReference type="EMBL" id="FPIP01000010">
    <property type="protein sequence ID" value="SFW50342.1"/>
    <property type="molecule type" value="Genomic_DNA"/>
</dbReference>
<name>A0A1K1PU51_RUMFL</name>